<keyword evidence="5 9" id="KW-1133">Transmembrane helix</keyword>
<keyword evidence="6 9" id="KW-0472">Membrane</keyword>
<feature type="transmembrane region" description="Helical" evidence="9">
    <location>
        <begin position="53"/>
        <end position="74"/>
    </location>
</feature>
<evidence type="ECO:0000256" key="7">
    <source>
        <dbReference type="ARBA" id="ARBA00038032"/>
    </source>
</evidence>
<evidence type="ECO:0000256" key="6">
    <source>
        <dbReference type="ARBA" id="ARBA00023136"/>
    </source>
</evidence>
<dbReference type="Pfam" id="PF00893">
    <property type="entry name" value="Multi_Drug_Res"/>
    <property type="match status" value="1"/>
</dbReference>
<gene>
    <name evidence="10" type="ORF">A6E04_16220</name>
</gene>
<dbReference type="Proteomes" id="UP000093523">
    <property type="component" value="Unassembled WGS sequence"/>
</dbReference>
<dbReference type="InterPro" id="IPR037185">
    <property type="entry name" value="EmrE-like"/>
</dbReference>
<evidence type="ECO:0000256" key="3">
    <source>
        <dbReference type="ARBA" id="ARBA00022475"/>
    </source>
</evidence>
<dbReference type="GO" id="GO:0015220">
    <property type="term" value="F:choline transmembrane transporter activity"/>
    <property type="evidence" value="ECO:0007669"/>
    <property type="project" value="TreeGrafter"/>
</dbReference>
<dbReference type="InterPro" id="IPR000390">
    <property type="entry name" value="Small_drug/metabolite_transptr"/>
</dbReference>
<dbReference type="AlphaFoldDB" id="A0A1B9NWG7"/>
<evidence type="ECO:0000256" key="5">
    <source>
        <dbReference type="ARBA" id="ARBA00022989"/>
    </source>
</evidence>
<dbReference type="PANTHER" id="PTHR30561">
    <property type="entry name" value="SMR FAMILY PROTON-DEPENDENT DRUG EFFLUX TRANSPORTER SUGE"/>
    <property type="match status" value="1"/>
</dbReference>
<evidence type="ECO:0000313" key="11">
    <source>
        <dbReference type="Proteomes" id="UP000093523"/>
    </source>
</evidence>
<evidence type="ECO:0000256" key="1">
    <source>
        <dbReference type="ARBA" id="ARBA00004651"/>
    </source>
</evidence>
<dbReference type="SUPFAM" id="SSF103481">
    <property type="entry name" value="Multidrug resistance efflux transporter EmrE"/>
    <property type="match status" value="1"/>
</dbReference>
<keyword evidence="2" id="KW-0813">Transport</keyword>
<name>A0A1B9NWG7_ALILO</name>
<dbReference type="GO" id="GO:0005886">
    <property type="term" value="C:plasma membrane"/>
    <property type="evidence" value="ECO:0007669"/>
    <property type="project" value="UniProtKB-SubCell"/>
</dbReference>
<dbReference type="Gene3D" id="1.10.3730.20">
    <property type="match status" value="1"/>
</dbReference>
<dbReference type="OrthoDB" id="9808638at2"/>
<feature type="transmembrane region" description="Helical" evidence="9">
    <location>
        <begin position="26"/>
        <end position="46"/>
    </location>
</feature>
<dbReference type="PANTHER" id="PTHR30561:SF1">
    <property type="entry name" value="MULTIDRUG TRANSPORTER EMRE"/>
    <property type="match status" value="1"/>
</dbReference>
<dbReference type="EMBL" id="MAJU01000015">
    <property type="protein sequence ID" value="OCH19569.1"/>
    <property type="molecule type" value="Genomic_DNA"/>
</dbReference>
<keyword evidence="4 8" id="KW-0812">Transmembrane</keyword>
<evidence type="ECO:0000256" key="8">
    <source>
        <dbReference type="RuleBase" id="RU003942"/>
    </source>
</evidence>
<dbReference type="InterPro" id="IPR045324">
    <property type="entry name" value="Small_multidrug_res"/>
</dbReference>
<evidence type="ECO:0000313" key="10">
    <source>
        <dbReference type="EMBL" id="OCH19569.1"/>
    </source>
</evidence>
<dbReference type="GO" id="GO:1990961">
    <property type="term" value="P:xenobiotic detoxification by transmembrane export across the plasma membrane"/>
    <property type="evidence" value="ECO:0007669"/>
    <property type="project" value="UniProtKB-ARBA"/>
</dbReference>
<reference evidence="10 11" key="1">
    <citation type="submission" date="2016-06" db="EMBL/GenBank/DDBJ databases">
        <authorList>
            <person name="Kjaerup R.B."/>
            <person name="Dalgaard T.S."/>
            <person name="Juul-Madsen H.R."/>
        </authorList>
    </citation>
    <scope>NUCLEOTIDE SEQUENCE [LARGE SCALE GENOMIC DNA]</scope>
    <source>
        <strain evidence="10 11">1S159</strain>
    </source>
</reference>
<dbReference type="RefSeq" id="WP_065611725.1">
    <property type="nucleotide sequence ID" value="NZ_CAWMPN010000015.1"/>
</dbReference>
<keyword evidence="3" id="KW-1003">Cell membrane</keyword>
<dbReference type="GO" id="GO:0015297">
    <property type="term" value="F:antiporter activity"/>
    <property type="evidence" value="ECO:0007669"/>
    <property type="project" value="TreeGrafter"/>
</dbReference>
<comment type="subcellular location">
    <subcellularLocation>
        <location evidence="1 8">Cell membrane</location>
        <topology evidence="1 8">Multi-pass membrane protein</topology>
    </subcellularLocation>
</comment>
<dbReference type="GO" id="GO:0031460">
    <property type="term" value="P:glycine betaine transport"/>
    <property type="evidence" value="ECO:0007669"/>
    <property type="project" value="TreeGrafter"/>
</dbReference>
<proteinExistence type="inferred from homology"/>
<dbReference type="GO" id="GO:0015199">
    <property type="term" value="F:amino-acid betaine transmembrane transporter activity"/>
    <property type="evidence" value="ECO:0007669"/>
    <property type="project" value="TreeGrafter"/>
</dbReference>
<dbReference type="STRING" id="688.A6E04_16220"/>
<evidence type="ECO:0000256" key="2">
    <source>
        <dbReference type="ARBA" id="ARBA00022448"/>
    </source>
</evidence>
<evidence type="ECO:0000256" key="9">
    <source>
        <dbReference type="SAM" id="Phobius"/>
    </source>
</evidence>
<evidence type="ECO:0000256" key="4">
    <source>
        <dbReference type="ARBA" id="ARBA00022692"/>
    </source>
</evidence>
<accession>A0A1B9NWG7</accession>
<comment type="similarity">
    <text evidence="7 8">Belongs to the drug/metabolite transporter (DMT) superfamily. Small multidrug resistance (SMR) (TC 2.A.7.1) family.</text>
</comment>
<dbReference type="FunFam" id="1.10.3730.20:FF:000001">
    <property type="entry name" value="Quaternary ammonium compound resistance transporter SugE"/>
    <property type="match status" value="1"/>
</dbReference>
<comment type="caution">
    <text evidence="10">The sequence shown here is derived from an EMBL/GenBank/DDBJ whole genome shotgun (WGS) entry which is preliminary data.</text>
</comment>
<protein>
    <submittedName>
        <fullName evidence="10">Quaternary ammonium transporter</fullName>
    </submittedName>
</protein>
<organism evidence="10 11">
    <name type="scientific">Aliivibrio logei</name>
    <name type="common">Vibrio logei</name>
    <dbReference type="NCBI Taxonomy" id="688"/>
    <lineage>
        <taxon>Bacteria</taxon>
        <taxon>Pseudomonadati</taxon>
        <taxon>Pseudomonadota</taxon>
        <taxon>Gammaproteobacteria</taxon>
        <taxon>Vibrionales</taxon>
        <taxon>Vibrionaceae</taxon>
        <taxon>Aliivibrio</taxon>
    </lineage>
</organism>
<sequence>MGWLFLLLAVASEAVSHVALKATDGLSLLIPNVIVITGHLGAFYFLSQAMKTLPVGVAHASWAGLAIVAVTLISNVFYHQHLDSKIWIGIGFISIGIAIINLSSVPHTH</sequence>
<feature type="transmembrane region" description="Helical" evidence="9">
    <location>
        <begin position="86"/>
        <end position="105"/>
    </location>
</feature>